<dbReference type="InterPro" id="IPR016036">
    <property type="entry name" value="Malonyl_transacylase_ACP-bd"/>
</dbReference>
<dbReference type="Pfam" id="PF00698">
    <property type="entry name" value="Acyl_transf_1"/>
    <property type="match status" value="1"/>
</dbReference>
<evidence type="ECO:0000256" key="2">
    <source>
        <dbReference type="ARBA" id="ARBA00022450"/>
    </source>
</evidence>
<dbReference type="PRINTS" id="PR00081">
    <property type="entry name" value="GDHRDH"/>
</dbReference>
<dbReference type="GO" id="GO:0033068">
    <property type="term" value="P:macrolide biosynthetic process"/>
    <property type="evidence" value="ECO:0007669"/>
    <property type="project" value="UniProtKB-ARBA"/>
</dbReference>
<protein>
    <submittedName>
        <fullName evidence="11">Acyl transferase domain-containing protein</fullName>
    </submittedName>
</protein>
<dbReference type="PROSITE" id="PS50075">
    <property type="entry name" value="CARRIER"/>
    <property type="match status" value="1"/>
</dbReference>
<dbReference type="SUPFAM" id="SSF51735">
    <property type="entry name" value="NAD(P)-binding Rossmann-fold domains"/>
    <property type="match status" value="2"/>
</dbReference>
<dbReference type="SMART" id="SM00823">
    <property type="entry name" value="PKS_PP"/>
    <property type="match status" value="1"/>
</dbReference>
<dbReference type="InterPro" id="IPR015083">
    <property type="entry name" value="NorB/c/GfsB-D-like_docking"/>
</dbReference>
<dbReference type="InterPro" id="IPR036299">
    <property type="entry name" value="Polyketide_synth_docking_sf"/>
</dbReference>
<dbReference type="Gene3D" id="3.40.366.10">
    <property type="entry name" value="Malonyl-Coenzyme A Acyl Carrier Protein, domain 2"/>
    <property type="match status" value="1"/>
</dbReference>
<dbReference type="Pfam" id="PF16197">
    <property type="entry name" value="KAsynt_C_assoc"/>
    <property type="match status" value="1"/>
</dbReference>
<dbReference type="Proteomes" id="UP000295560">
    <property type="component" value="Unassembled WGS sequence"/>
</dbReference>
<dbReference type="FunFam" id="3.40.47.10:FF:000019">
    <property type="entry name" value="Polyketide synthase type I"/>
    <property type="match status" value="1"/>
</dbReference>
<proteinExistence type="predicted"/>
<reference evidence="11 12" key="1">
    <citation type="submission" date="2019-03" db="EMBL/GenBank/DDBJ databases">
        <title>Sequencing the genomes of 1000 actinobacteria strains.</title>
        <authorList>
            <person name="Klenk H.-P."/>
        </authorList>
    </citation>
    <scope>NUCLEOTIDE SEQUENCE [LARGE SCALE GENOMIC DNA]</scope>
    <source>
        <strain evidence="11 12">DSM 44969</strain>
    </source>
</reference>
<dbReference type="SUPFAM" id="SSF101173">
    <property type="entry name" value="Docking domain B of the erythromycin polyketide synthase (DEBS)"/>
    <property type="match status" value="1"/>
</dbReference>
<comment type="cofactor">
    <cofactor evidence="1">
        <name>pantetheine 4'-phosphate</name>
        <dbReference type="ChEBI" id="CHEBI:47942"/>
    </cofactor>
</comment>
<dbReference type="Gene3D" id="1.10.1200.10">
    <property type="entry name" value="ACP-like"/>
    <property type="match status" value="1"/>
</dbReference>
<evidence type="ECO:0000256" key="5">
    <source>
        <dbReference type="ARBA" id="ARBA00023194"/>
    </source>
</evidence>
<evidence type="ECO:0000313" key="11">
    <source>
        <dbReference type="EMBL" id="TCK22283.1"/>
    </source>
</evidence>
<evidence type="ECO:0000259" key="9">
    <source>
        <dbReference type="PROSITE" id="PS50075"/>
    </source>
</evidence>
<dbReference type="SMART" id="SM00825">
    <property type="entry name" value="PKS_KS"/>
    <property type="match status" value="1"/>
</dbReference>
<organism evidence="11 12">
    <name type="scientific">Pseudonocardia endophytica</name>
    <dbReference type="NCBI Taxonomy" id="401976"/>
    <lineage>
        <taxon>Bacteria</taxon>
        <taxon>Bacillati</taxon>
        <taxon>Actinomycetota</taxon>
        <taxon>Actinomycetes</taxon>
        <taxon>Pseudonocardiales</taxon>
        <taxon>Pseudonocardiaceae</taxon>
        <taxon>Pseudonocardia</taxon>
    </lineage>
</organism>
<dbReference type="Pfam" id="PF02801">
    <property type="entry name" value="Ketoacyl-synt_C"/>
    <property type="match status" value="1"/>
</dbReference>
<dbReference type="InterPro" id="IPR057326">
    <property type="entry name" value="KR_dom"/>
</dbReference>
<dbReference type="PROSITE" id="PS00012">
    <property type="entry name" value="PHOSPHOPANTETHEINE"/>
    <property type="match status" value="1"/>
</dbReference>
<dbReference type="InterPro" id="IPR036291">
    <property type="entry name" value="NAD(P)-bd_dom_sf"/>
</dbReference>
<evidence type="ECO:0000256" key="1">
    <source>
        <dbReference type="ARBA" id="ARBA00001957"/>
    </source>
</evidence>
<dbReference type="InterPro" id="IPR009081">
    <property type="entry name" value="PP-bd_ACP"/>
</dbReference>
<dbReference type="Pfam" id="PF08990">
    <property type="entry name" value="Docking"/>
    <property type="match status" value="1"/>
</dbReference>
<sequence length="1587" mass="166662">METENRLRDYLKRATVELTEARRRLAELEQTGTEPVAVVGLSCRYPGGADTPDELWRLLRDGRDAAVEVPESRWNFEDFLPPEGPAAQSIYSKRGALLDDIAGWDAGFFGCSPQEALRMDPQQRLLMELAWEGMEDAGLDPGGLAGSRTGVLVGLMDSTQYGRMQLSSLGADVGADPYFAQGTSSSVAAGRLAYHYDLRGPTLTVDSACSSSLVAVHLAIEALRRGECDTALAAGVALTMHPDMFVQGCVTSMFAPDGRCKTFDAAADGYLVGEGAGLVVLTRLSTALEKGYRVRAVLRGSAVNQDGRSNGLTAPNRTAQVEVIRRALDDAGVAPGEVDYIEAHGSGTGLGDAIELSALHDVFGGTGRAGHPLRVGAVKTNLGHTMSAAGVAGLIKTVLVLENRVVPPNVHQSEPSDAVPSDGTVRPVTGEWSLPDDREVRAGVSSFGWSGTNAHVVVETAPEASGQHHESGVDAGDGPAQVLPVSARSPEALRDQLTRLGNHLADGGPALVDVARTLQDGRARHAERRAVVAADAAGAAAALAAAASGPEGTAPAGATRVAFLLPGTGDQYAGMGRALYDTEPVYAAAVDECVRIAHERCGIDLRPSLFSEPAAGAGDLAALLGRGPGADGAGEDPLRHAETAHPFLFTVQYATAELLRHWGIEPDVLVGYSLGEYVAACLSGVFTLEDAMHLVVERARLIEAAPPGLMLAVAADEATVRAHVGADAGVDLAAFNGPYMTVLSGEAGEVHAAMAQLQDGDVACQLLRTEHAFHSSLLEPARDKLGELLAEVGRTAPRIPIVSNSTGRLLRDDQAVGSDYWTAHMVNPIRFADSVRTCLDEGVTVFLELGPGQLLGGLVRQNLTPSTGARTLGTLPPLWTSGERPDVRGELLGSCARLWESGVDVEWSRTRHGAGRIVSLPTYAFQRSRYWPEVGRRAAARPAAPVADEPREVGYRSTWNRDVTEPPAGTALPGTLVVFSDADGIGSALAARAAADGTRVVEVVAGDRREDDGARMVVDPAVPEHMTDVATAVAGAAGDGPVHLVHLWSLLDEGSGDLSHRLRCGYHSLMHAVQTFGEQPDVRLLTVSRGAATIIGGDAPAPHRAAVHGLGRSVRHEYPGLTWSGVDLDPDGTDASAAAAALADELRRDRTDPRGVLAGVRRGRRWTEDWTELPAPDTSADEVASPWRADGVYLITGGTRGLGMGLARHLVRAGVRKLTLVGRTSLADGEPGSAAAASAADVADLESAGAEVLTLTADTGDPEVLRAALRTCREHFGALDGIVHAAGAPASGVLARQTAASSTAVLAPKVAAMEPLAELVGPDSPPELRPELLVLYSSAIVAFGGIGESDYCAANTALAAYADALADTAPSTTVLSVSWAHWQHDAWQRTAAEQGSELATRADEYRARYGFTEEGGCAFLDHLIRTGAGSTAAFRQPLAEIAREWTAVLDLDSLVDAAATEAAERFPRPQLRTGFVPARTATEILVAEVWQSYLGIDEVGVHDPFFDLGGNSLVGMAVVRAVAKQLDTTIAPAVLFEHPTVAAFAAAVGDAGPDRQDETRQRLADSSARGRRRLRARTTNRRGDRRG</sequence>
<dbReference type="SMART" id="SM00827">
    <property type="entry name" value="PKS_AT"/>
    <property type="match status" value="1"/>
</dbReference>
<evidence type="ECO:0000259" key="10">
    <source>
        <dbReference type="PROSITE" id="PS52004"/>
    </source>
</evidence>
<dbReference type="RefSeq" id="WP_132431027.1">
    <property type="nucleotide sequence ID" value="NZ_SMFZ01000002.1"/>
</dbReference>
<dbReference type="Gene3D" id="3.30.70.3290">
    <property type="match status" value="1"/>
</dbReference>
<dbReference type="PANTHER" id="PTHR43775:SF51">
    <property type="entry name" value="INACTIVE PHENOLPHTHIOCEROL SYNTHESIS POLYKETIDE SYNTHASE TYPE I PKS1-RELATED"/>
    <property type="match status" value="1"/>
</dbReference>
<keyword evidence="2" id="KW-0596">Phosphopantetheine</keyword>
<evidence type="ECO:0000256" key="4">
    <source>
        <dbReference type="ARBA" id="ARBA00022679"/>
    </source>
</evidence>
<dbReference type="PROSITE" id="PS00606">
    <property type="entry name" value="KS3_1"/>
    <property type="match status" value="1"/>
</dbReference>
<feature type="domain" description="Carrier" evidence="9">
    <location>
        <begin position="1477"/>
        <end position="1552"/>
    </location>
</feature>
<dbReference type="PANTHER" id="PTHR43775">
    <property type="entry name" value="FATTY ACID SYNTHASE"/>
    <property type="match status" value="1"/>
</dbReference>
<keyword evidence="5" id="KW-0045">Antibiotic biosynthesis</keyword>
<dbReference type="SMART" id="SM00822">
    <property type="entry name" value="PKS_KR"/>
    <property type="match status" value="1"/>
</dbReference>
<keyword evidence="12" id="KW-1185">Reference proteome</keyword>
<dbReference type="InterPro" id="IPR036736">
    <property type="entry name" value="ACP-like_sf"/>
</dbReference>
<keyword evidence="7" id="KW-0012">Acyltransferase</keyword>
<dbReference type="InterPro" id="IPR014043">
    <property type="entry name" value="Acyl_transferase_dom"/>
</dbReference>
<dbReference type="Pfam" id="PF00109">
    <property type="entry name" value="ketoacyl-synt"/>
    <property type="match status" value="1"/>
</dbReference>
<dbReference type="InterPro" id="IPR014030">
    <property type="entry name" value="Ketoacyl_synth_N"/>
</dbReference>
<dbReference type="InterPro" id="IPR016035">
    <property type="entry name" value="Acyl_Trfase/lysoPLipase"/>
</dbReference>
<dbReference type="InterPro" id="IPR020806">
    <property type="entry name" value="PKS_PP-bd"/>
</dbReference>
<name>A0A4R1HMK8_PSEEN</name>
<dbReference type="OrthoDB" id="3653264at2"/>
<dbReference type="SUPFAM" id="SSF52151">
    <property type="entry name" value="FabD/lysophospholipase-like"/>
    <property type="match status" value="1"/>
</dbReference>
<dbReference type="Pfam" id="PF00550">
    <property type="entry name" value="PP-binding"/>
    <property type="match status" value="1"/>
</dbReference>
<evidence type="ECO:0000256" key="7">
    <source>
        <dbReference type="ARBA" id="ARBA00023315"/>
    </source>
</evidence>
<dbReference type="CDD" id="cd00833">
    <property type="entry name" value="PKS"/>
    <property type="match status" value="1"/>
</dbReference>
<dbReference type="SUPFAM" id="SSF53901">
    <property type="entry name" value="Thiolase-like"/>
    <property type="match status" value="1"/>
</dbReference>
<dbReference type="InterPro" id="IPR016039">
    <property type="entry name" value="Thiolase-like"/>
</dbReference>
<dbReference type="InterPro" id="IPR002347">
    <property type="entry name" value="SDR_fam"/>
</dbReference>
<dbReference type="InterPro" id="IPR050091">
    <property type="entry name" value="PKS_NRPS_Biosynth_Enz"/>
</dbReference>
<feature type="domain" description="Ketosynthase family 3 (KS3)" evidence="10">
    <location>
        <begin position="33"/>
        <end position="460"/>
    </location>
</feature>
<dbReference type="GO" id="GO:0031177">
    <property type="term" value="F:phosphopantetheine binding"/>
    <property type="evidence" value="ECO:0007669"/>
    <property type="project" value="InterPro"/>
</dbReference>
<comment type="caution">
    <text evidence="11">The sequence shown here is derived from an EMBL/GenBank/DDBJ whole genome shotgun (WGS) entry which is preliminary data.</text>
</comment>
<dbReference type="GO" id="GO:0004312">
    <property type="term" value="F:fatty acid synthase activity"/>
    <property type="evidence" value="ECO:0007669"/>
    <property type="project" value="TreeGrafter"/>
</dbReference>
<dbReference type="Gene3D" id="3.40.50.720">
    <property type="entry name" value="NAD(P)-binding Rossmann-like Domain"/>
    <property type="match status" value="1"/>
</dbReference>
<gene>
    <name evidence="11" type="ORF">EV378_6284</name>
</gene>
<feature type="region of interest" description="Disordered" evidence="8">
    <location>
        <begin position="1550"/>
        <end position="1587"/>
    </location>
</feature>
<dbReference type="InterPro" id="IPR006162">
    <property type="entry name" value="Ppantetheine_attach_site"/>
</dbReference>
<dbReference type="InterPro" id="IPR020841">
    <property type="entry name" value="PKS_Beta-ketoAc_synthase_dom"/>
</dbReference>
<dbReference type="SMART" id="SM01294">
    <property type="entry name" value="PKS_PP_betabranch"/>
    <property type="match status" value="1"/>
</dbReference>
<dbReference type="SUPFAM" id="SSF55048">
    <property type="entry name" value="Probable ACP-binding domain of malonyl-CoA ACP transacylase"/>
    <property type="match status" value="1"/>
</dbReference>
<dbReference type="EMBL" id="SMFZ01000002">
    <property type="protein sequence ID" value="TCK22283.1"/>
    <property type="molecule type" value="Genomic_DNA"/>
</dbReference>
<dbReference type="GO" id="GO:0006633">
    <property type="term" value="P:fatty acid biosynthetic process"/>
    <property type="evidence" value="ECO:0007669"/>
    <property type="project" value="InterPro"/>
</dbReference>
<evidence type="ECO:0000256" key="3">
    <source>
        <dbReference type="ARBA" id="ARBA00022553"/>
    </source>
</evidence>
<keyword evidence="3" id="KW-0597">Phosphoprotein</keyword>
<dbReference type="Pfam" id="PF08659">
    <property type="entry name" value="KR"/>
    <property type="match status" value="1"/>
</dbReference>
<dbReference type="InterPro" id="IPR001227">
    <property type="entry name" value="Ac_transferase_dom_sf"/>
</dbReference>
<feature type="compositionally biased region" description="Basic residues" evidence="8">
    <location>
        <begin position="1569"/>
        <end position="1587"/>
    </location>
</feature>
<dbReference type="InterPro" id="IPR032821">
    <property type="entry name" value="PKS_assoc"/>
</dbReference>
<dbReference type="PROSITE" id="PS52004">
    <property type="entry name" value="KS3_2"/>
    <property type="match status" value="1"/>
</dbReference>
<keyword evidence="4 11" id="KW-0808">Transferase</keyword>
<feature type="region of interest" description="Disordered" evidence="8">
    <location>
        <begin position="410"/>
        <end position="432"/>
    </location>
</feature>
<dbReference type="GO" id="GO:0004315">
    <property type="term" value="F:3-oxoacyl-[acyl-carrier-protein] synthase activity"/>
    <property type="evidence" value="ECO:0007669"/>
    <property type="project" value="InterPro"/>
</dbReference>
<dbReference type="InterPro" id="IPR014031">
    <property type="entry name" value="Ketoacyl_synth_C"/>
</dbReference>
<keyword evidence="6" id="KW-0511">Multifunctional enzyme</keyword>
<dbReference type="SUPFAM" id="SSF47336">
    <property type="entry name" value="ACP-like"/>
    <property type="match status" value="1"/>
</dbReference>
<dbReference type="InterPro" id="IPR018201">
    <property type="entry name" value="Ketoacyl_synth_AS"/>
</dbReference>
<evidence type="ECO:0000256" key="6">
    <source>
        <dbReference type="ARBA" id="ARBA00023268"/>
    </source>
</evidence>
<feature type="compositionally biased region" description="Basic and acidic residues" evidence="8">
    <location>
        <begin position="1552"/>
        <end position="1563"/>
    </location>
</feature>
<evidence type="ECO:0000313" key="12">
    <source>
        <dbReference type="Proteomes" id="UP000295560"/>
    </source>
</evidence>
<accession>A0A4R1HMK8</accession>
<evidence type="ECO:0000256" key="8">
    <source>
        <dbReference type="SAM" id="MobiDB-lite"/>
    </source>
</evidence>
<dbReference type="InterPro" id="IPR013968">
    <property type="entry name" value="PKS_KR"/>
</dbReference>
<dbReference type="Gene3D" id="3.40.47.10">
    <property type="match status" value="1"/>
</dbReference>